<organism evidence="1 2">
    <name type="scientific">Saguinus oedipus</name>
    <name type="common">Cotton-top tamarin</name>
    <name type="synonym">Oedipomidas oedipus</name>
    <dbReference type="NCBI Taxonomy" id="9490"/>
    <lineage>
        <taxon>Eukaryota</taxon>
        <taxon>Metazoa</taxon>
        <taxon>Chordata</taxon>
        <taxon>Craniata</taxon>
        <taxon>Vertebrata</taxon>
        <taxon>Euteleostomi</taxon>
        <taxon>Mammalia</taxon>
        <taxon>Eutheria</taxon>
        <taxon>Euarchontoglires</taxon>
        <taxon>Primates</taxon>
        <taxon>Haplorrhini</taxon>
        <taxon>Platyrrhini</taxon>
        <taxon>Cebidae</taxon>
        <taxon>Callitrichinae</taxon>
        <taxon>Saguinus</taxon>
    </lineage>
</organism>
<dbReference type="Proteomes" id="UP001266305">
    <property type="component" value="Unassembled WGS sequence"/>
</dbReference>
<accession>A0ABQ9USF9</accession>
<proteinExistence type="predicted"/>
<feature type="non-terminal residue" evidence="1">
    <location>
        <position position="1"/>
    </location>
</feature>
<comment type="caution">
    <text evidence="1">The sequence shown here is derived from an EMBL/GenBank/DDBJ whole genome shotgun (WGS) entry which is preliminary data.</text>
</comment>
<sequence length="76" mass="8473">GGAGREEKARVERRRHGWETALLTPHLLMPSIPPPTPAPLLAPRIRPRFSGEAQSNTLNTRDHQKLCFAEKHDSAV</sequence>
<reference evidence="1 2" key="1">
    <citation type="submission" date="2023-05" db="EMBL/GenBank/DDBJ databases">
        <title>B98-5 Cell Line De Novo Hybrid Assembly: An Optical Mapping Approach.</title>
        <authorList>
            <person name="Kananen K."/>
            <person name="Auerbach J.A."/>
            <person name="Kautto E."/>
            <person name="Blachly J.S."/>
        </authorList>
    </citation>
    <scope>NUCLEOTIDE SEQUENCE [LARGE SCALE GENOMIC DNA]</scope>
    <source>
        <strain evidence="1">B95-8</strain>
        <tissue evidence="1">Cell line</tissue>
    </source>
</reference>
<keyword evidence="2" id="KW-1185">Reference proteome</keyword>
<gene>
    <name evidence="1" type="ORF">P7K49_024668</name>
</gene>
<dbReference type="EMBL" id="JASSZA010000011">
    <property type="protein sequence ID" value="KAK2099217.1"/>
    <property type="molecule type" value="Genomic_DNA"/>
</dbReference>
<evidence type="ECO:0000313" key="1">
    <source>
        <dbReference type="EMBL" id="KAK2099217.1"/>
    </source>
</evidence>
<evidence type="ECO:0000313" key="2">
    <source>
        <dbReference type="Proteomes" id="UP001266305"/>
    </source>
</evidence>
<protein>
    <submittedName>
        <fullName evidence="1">Uncharacterized protein</fullName>
    </submittedName>
</protein>
<name>A0ABQ9USF9_SAGOE</name>